<feature type="transmembrane region" description="Helical" evidence="2">
    <location>
        <begin position="29"/>
        <end position="50"/>
    </location>
</feature>
<dbReference type="RefSeq" id="WP_344896749.1">
    <property type="nucleotide sequence ID" value="NZ_BAAAWD010000009.1"/>
</dbReference>
<evidence type="ECO:0000313" key="4">
    <source>
        <dbReference type="EMBL" id="GAA3011653.1"/>
    </source>
</evidence>
<dbReference type="InterPro" id="IPR002931">
    <property type="entry name" value="Transglutaminase-like"/>
</dbReference>
<feature type="transmembrane region" description="Helical" evidence="2">
    <location>
        <begin position="113"/>
        <end position="132"/>
    </location>
</feature>
<feature type="compositionally biased region" description="Basic and acidic residues" evidence="1">
    <location>
        <begin position="310"/>
        <end position="319"/>
    </location>
</feature>
<dbReference type="Gene3D" id="3.10.620.30">
    <property type="match status" value="1"/>
</dbReference>
<keyword evidence="2" id="KW-0812">Transmembrane</keyword>
<dbReference type="EMBL" id="BAAAWD010000009">
    <property type="protein sequence ID" value="GAA3011653.1"/>
    <property type="molecule type" value="Genomic_DNA"/>
</dbReference>
<organism evidence="4 5">
    <name type="scientific">Streptosporangium longisporum</name>
    <dbReference type="NCBI Taxonomy" id="46187"/>
    <lineage>
        <taxon>Bacteria</taxon>
        <taxon>Bacillati</taxon>
        <taxon>Actinomycetota</taxon>
        <taxon>Actinomycetes</taxon>
        <taxon>Streptosporangiales</taxon>
        <taxon>Streptosporangiaceae</taxon>
        <taxon>Streptosporangium</taxon>
    </lineage>
</organism>
<keyword evidence="2" id="KW-0472">Membrane</keyword>
<comment type="caution">
    <text evidence="4">The sequence shown here is derived from an EMBL/GenBank/DDBJ whole genome shotgun (WGS) entry which is preliminary data.</text>
</comment>
<gene>
    <name evidence="4" type="ORF">GCM10017559_38060</name>
</gene>
<feature type="transmembrane region" description="Helical" evidence="2">
    <location>
        <begin position="622"/>
        <end position="643"/>
    </location>
</feature>
<dbReference type="PANTHER" id="PTHR42736">
    <property type="entry name" value="PROTEIN-GLUTAMINE GAMMA-GLUTAMYLTRANSFERASE"/>
    <property type="match status" value="1"/>
</dbReference>
<dbReference type="SMART" id="SM00460">
    <property type="entry name" value="TGc"/>
    <property type="match status" value="1"/>
</dbReference>
<evidence type="ECO:0000313" key="5">
    <source>
        <dbReference type="Proteomes" id="UP001499930"/>
    </source>
</evidence>
<dbReference type="Pfam" id="PF01841">
    <property type="entry name" value="Transglut_core"/>
    <property type="match status" value="1"/>
</dbReference>
<feature type="transmembrane region" description="Helical" evidence="2">
    <location>
        <begin position="139"/>
        <end position="156"/>
    </location>
</feature>
<feature type="region of interest" description="Disordered" evidence="1">
    <location>
        <begin position="545"/>
        <end position="596"/>
    </location>
</feature>
<name>A0ABN3Y0M0_9ACTN</name>
<feature type="transmembrane region" description="Helical" evidence="2">
    <location>
        <begin position="6"/>
        <end position="22"/>
    </location>
</feature>
<proteinExistence type="predicted"/>
<evidence type="ECO:0000256" key="1">
    <source>
        <dbReference type="SAM" id="MobiDB-lite"/>
    </source>
</evidence>
<dbReference type="Pfam" id="PF11992">
    <property type="entry name" value="TgpA_N"/>
    <property type="match status" value="1"/>
</dbReference>
<dbReference type="Proteomes" id="UP001499930">
    <property type="component" value="Unassembled WGS sequence"/>
</dbReference>
<reference evidence="4 5" key="1">
    <citation type="journal article" date="2019" name="Int. J. Syst. Evol. Microbiol.">
        <title>The Global Catalogue of Microorganisms (GCM) 10K type strain sequencing project: providing services to taxonomists for standard genome sequencing and annotation.</title>
        <authorList>
            <consortium name="The Broad Institute Genomics Platform"/>
            <consortium name="The Broad Institute Genome Sequencing Center for Infectious Disease"/>
            <person name="Wu L."/>
            <person name="Ma J."/>
        </authorList>
    </citation>
    <scope>NUCLEOTIDE SEQUENCE [LARGE SCALE GENOMIC DNA]</scope>
    <source>
        <strain evidence="4 5">JCM 3106</strain>
    </source>
</reference>
<evidence type="ECO:0000259" key="3">
    <source>
        <dbReference type="SMART" id="SM00460"/>
    </source>
</evidence>
<dbReference type="PANTHER" id="PTHR42736:SF1">
    <property type="entry name" value="PROTEIN-GLUTAMINE GAMMA-GLUTAMYLTRANSFERASE"/>
    <property type="match status" value="1"/>
</dbReference>
<accession>A0ABN3Y0M0</accession>
<protein>
    <submittedName>
        <fullName evidence="4">DUF3488 and transglutaminase-like domain-containing protein</fullName>
    </submittedName>
</protein>
<dbReference type="InterPro" id="IPR038765">
    <property type="entry name" value="Papain-like_cys_pep_sf"/>
</dbReference>
<sequence>MRLPIASGMATGAVAIALYPLFQGGDWFWASLGAILVVTGIGTVAGYYALPGWLVTPVQVFATWIYLTATFAGDEAWGRVVPTADSVVELARLLTKGFADIQRFAAPVPDSTGIVLLTCGGVGVIAIAVDLLAARLHRAALAGLPLLALFTVPAAVVAEPIGWPAFIVGAAGYLGLLVADGRERVTHWGRAVLVRRTSAAMTARPASSDAGPLRLSGKRIGFTAVALAILLPALLPTLEPDPLFGFGVGNGRGGGNSVSIPNPIVNLRGQLSLPENSTVLTYRVSDGDSRYLRMYSLDVFDGEQWTMSEPKGRPEDRTSEAAMPPPPGQNPSLSVTSATLDVNVSDQVRRLSFLPLPYPAARVTAAGDWRPDRDTLMVFSTRDTAEGLSYRVTTAEPRSTAERLKAAGPPSAAIGERYLVLPENLPGEIRQLATRVTERGASPYEQAIQLQKFFTEDGGFTYDLSTQGHDGPALTDFLIRNRTGYCEQFAASMAVLARVLGIPSRVAIGYTGGGRVAGAWQVRTHDSHAWPELYFEGTGWLRFEPTPAGGAGQGSATVPEYTRPQAAPTASAEPSAAPSAEAGDSTTGPGGTAANRRDRMLERDLGGLPIAPEEGVPTAAKIGIGVAVALLVMLIPGLIRWQLRIRRRRAYSRPVPAPGPVPGSEVPASGPVPVSGGAFGGEGPGRVPGPRPAGIASPDGSRREPAVMAAWAELDDALCDYGMAREPSESPRSLARRLAKQYAFDPEATAALARIAAAVERMLYARSGGEIGTLREDLSRVRRALAATVTRGRRIRAVLLPPSTLLRMRAMGGRVLDGFDLLENIRLRRPARKGA</sequence>
<dbReference type="SUPFAM" id="SSF54001">
    <property type="entry name" value="Cysteine proteinases"/>
    <property type="match status" value="1"/>
</dbReference>
<feature type="region of interest" description="Disordered" evidence="1">
    <location>
        <begin position="305"/>
        <end position="332"/>
    </location>
</feature>
<keyword evidence="2" id="KW-1133">Transmembrane helix</keyword>
<feature type="domain" description="Transglutaminase-like" evidence="3">
    <location>
        <begin position="478"/>
        <end position="547"/>
    </location>
</feature>
<dbReference type="InterPro" id="IPR021878">
    <property type="entry name" value="TgpA_N"/>
</dbReference>
<feature type="compositionally biased region" description="Low complexity" evidence="1">
    <location>
        <begin position="566"/>
        <end position="582"/>
    </location>
</feature>
<keyword evidence="5" id="KW-1185">Reference proteome</keyword>
<dbReference type="InterPro" id="IPR052901">
    <property type="entry name" value="Bact_TGase-like"/>
</dbReference>
<feature type="region of interest" description="Disordered" evidence="1">
    <location>
        <begin position="677"/>
        <end position="700"/>
    </location>
</feature>
<feature type="compositionally biased region" description="Gly residues" evidence="1">
    <location>
        <begin position="677"/>
        <end position="686"/>
    </location>
</feature>
<evidence type="ECO:0000256" key="2">
    <source>
        <dbReference type="SAM" id="Phobius"/>
    </source>
</evidence>